<name>A0A9X1YG44_9BURK</name>
<dbReference type="Pfam" id="PF00512">
    <property type="entry name" value="HisKA"/>
    <property type="match status" value="1"/>
</dbReference>
<sequence>MTHSLRGRLLAWVMLPLAGAVVLAGVVGRQNAESTATVVQDRLLLGSARIVAEQLRFEDGSIQDPVPPAALELFQSSDIDSVYYRVITSDGRTVTGYSEFPLSDARLQPETSQFFDTVVRGQAVRAVVYLQPVLTETGIQPVRVQIAQTLHGRAALVKSLWMQAMVQQLAALALVALLVWLGLRNCLKPLLQLRDAVLARRPGSLHALELAAVPVELSPLVDAINEYAIRLERHTSVQRLFIQNAAHQLRTPLTLLTTQVSYAIRASEPMGRSESLSAIRQTVQQSVRLVNQLLTLSSAEVQAAGDLQGESGRLDEVVRRVLEDMAGRAQSKDIDLGFEASAVDIHVRGHAVTLREIVTNLVDNAIRYTQPGGIVTTRIVADDRRVTLSVEDNGPGIPLAERERVFQRFYRLNDSDSDGCGLGLAIVKEFAEALGADVALRTPASGAGVTVEVGFVAATRSDLP</sequence>
<dbReference type="SMART" id="SM00388">
    <property type="entry name" value="HisKA"/>
    <property type="match status" value="1"/>
</dbReference>
<dbReference type="SMART" id="SM00387">
    <property type="entry name" value="HATPase_c"/>
    <property type="match status" value="1"/>
</dbReference>
<dbReference type="Pfam" id="PF02518">
    <property type="entry name" value="HATPase_c"/>
    <property type="match status" value="1"/>
</dbReference>
<dbReference type="InterPro" id="IPR036097">
    <property type="entry name" value="HisK_dim/P_sf"/>
</dbReference>
<dbReference type="CDD" id="cd00075">
    <property type="entry name" value="HATPase"/>
    <property type="match status" value="1"/>
</dbReference>
<keyword evidence="6 10" id="KW-0812">Transmembrane</keyword>
<evidence type="ECO:0000313" key="12">
    <source>
        <dbReference type="EMBL" id="MCK9685331.1"/>
    </source>
</evidence>
<evidence type="ECO:0000256" key="1">
    <source>
        <dbReference type="ARBA" id="ARBA00000085"/>
    </source>
</evidence>
<feature type="transmembrane region" description="Helical" evidence="10">
    <location>
        <begin position="160"/>
        <end position="183"/>
    </location>
</feature>
<dbReference type="InterPro" id="IPR003661">
    <property type="entry name" value="HisK_dim/P_dom"/>
</dbReference>
<proteinExistence type="predicted"/>
<dbReference type="PROSITE" id="PS50109">
    <property type="entry name" value="HIS_KIN"/>
    <property type="match status" value="1"/>
</dbReference>
<dbReference type="SUPFAM" id="SSF55874">
    <property type="entry name" value="ATPase domain of HSP90 chaperone/DNA topoisomerase II/histidine kinase"/>
    <property type="match status" value="1"/>
</dbReference>
<gene>
    <name evidence="12" type="ORF">LPC04_06335</name>
</gene>
<dbReference type="SUPFAM" id="SSF47384">
    <property type="entry name" value="Homodimeric domain of signal transducing histidine kinase"/>
    <property type="match status" value="1"/>
</dbReference>
<evidence type="ECO:0000256" key="3">
    <source>
        <dbReference type="ARBA" id="ARBA00012438"/>
    </source>
</evidence>
<comment type="subcellular location">
    <subcellularLocation>
        <location evidence="2">Membrane</location>
    </subcellularLocation>
</comment>
<dbReference type="PRINTS" id="PR00344">
    <property type="entry name" value="BCTRLSENSOR"/>
</dbReference>
<dbReference type="Gene3D" id="3.30.565.10">
    <property type="entry name" value="Histidine kinase-like ATPase, C-terminal domain"/>
    <property type="match status" value="1"/>
</dbReference>
<evidence type="ECO:0000256" key="7">
    <source>
        <dbReference type="ARBA" id="ARBA00022777"/>
    </source>
</evidence>
<keyword evidence="5" id="KW-0808">Transferase</keyword>
<organism evidence="12 13">
    <name type="scientific">Scleromatobacter humisilvae</name>
    <dbReference type="NCBI Taxonomy" id="2897159"/>
    <lineage>
        <taxon>Bacteria</taxon>
        <taxon>Pseudomonadati</taxon>
        <taxon>Pseudomonadota</taxon>
        <taxon>Betaproteobacteria</taxon>
        <taxon>Burkholderiales</taxon>
        <taxon>Sphaerotilaceae</taxon>
        <taxon>Scleromatobacter</taxon>
    </lineage>
</organism>
<dbReference type="InterPro" id="IPR003594">
    <property type="entry name" value="HATPase_dom"/>
</dbReference>
<dbReference type="InterPro" id="IPR005467">
    <property type="entry name" value="His_kinase_dom"/>
</dbReference>
<dbReference type="Proteomes" id="UP001139353">
    <property type="component" value="Unassembled WGS sequence"/>
</dbReference>
<keyword evidence="9 10" id="KW-0472">Membrane</keyword>
<reference evidence="12" key="1">
    <citation type="submission" date="2021-11" db="EMBL/GenBank/DDBJ databases">
        <title>BS-T2-15 a new species belonging to the Comamonadaceae family isolated from the soil of a French oak forest.</title>
        <authorList>
            <person name="Mieszkin S."/>
            <person name="Alain K."/>
        </authorList>
    </citation>
    <scope>NUCLEOTIDE SEQUENCE</scope>
    <source>
        <strain evidence="12">BS-T2-15</strain>
    </source>
</reference>
<evidence type="ECO:0000256" key="9">
    <source>
        <dbReference type="ARBA" id="ARBA00023136"/>
    </source>
</evidence>
<evidence type="ECO:0000256" key="4">
    <source>
        <dbReference type="ARBA" id="ARBA00022553"/>
    </source>
</evidence>
<keyword evidence="7 12" id="KW-0418">Kinase</keyword>
<dbReference type="EC" id="2.7.13.3" evidence="3"/>
<dbReference type="RefSeq" id="WP_275681338.1">
    <property type="nucleotide sequence ID" value="NZ_JAJLJH010000001.1"/>
</dbReference>
<dbReference type="EMBL" id="JAJLJH010000001">
    <property type="protein sequence ID" value="MCK9685331.1"/>
    <property type="molecule type" value="Genomic_DNA"/>
</dbReference>
<dbReference type="InterPro" id="IPR036890">
    <property type="entry name" value="HATPase_C_sf"/>
</dbReference>
<dbReference type="GO" id="GO:0005886">
    <property type="term" value="C:plasma membrane"/>
    <property type="evidence" value="ECO:0007669"/>
    <property type="project" value="TreeGrafter"/>
</dbReference>
<dbReference type="AlphaFoldDB" id="A0A9X1YG44"/>
<evidence type="ECO:0000259" key="11">
    <source>
        <dbReference type="PROSITE" id="PS50109"/>
    </source>
</evidence>
<evidence type="ECO:0000256" key="6">
    <source>
        <dbReference type="ARBA" id="ARBA00022692"/>
    </source>
</evidence>
<evidence type="ECO:0000256" key="2">
    <source>
        <dbReference type="ARBA" id="ARBA00004370"/>
    </source>
</evidence>
<evidence type="ECO:0000256" key="5">
    <source>
        <dbReference type="ARBA" id="ARBA00022679"/>
    </source>
</evidence>
<comment type="catalytic activity">
    <reaction evidence="1">
        <text>ATP + protein L-histidine = ADP + protein N-phospho-L-histidine.</text>
        <dbReference type="EC" id="2.7.13.3"/>
    </reaction>
</comment>
<dbReference type="InterPro" id="IPR004358">
    <property type="entry name" value="Sig_transdc_His_kin-like_C"/>
</dbReference>
<dbReference type="Gene3D" id="1.10.287.130">
    <property type="match status" value="1"/>
</dbReference>
<protein>
    <recommendedName>
        <fullName evidence="3">histidine kinase</fullName>
        <ecNumber evidence="3">2.7.13.3</ecNumber>
    </recommendedName>
</protein>
<accession>A0A9X1YG44</accession>
<dbReference type="GO" id="GO:0000155">
    <property type="term" value="F:phosphorelay sensor kinase activity"/>
    <property type="evidence" value="ECO:0007669"/>
    <property type="project" value="InterPro"/>
</dbReference>
<keyword evidence="13" id="KW-1185">Reference proteome</keyword>
<dbReference type="InterPro" id="IPR013727">
    <property type="entry name" value="2CSK_N"/>
</dbReference>
<feature type="domain" description="Histidine kinase" evidence="11">
    <location>
        <begin position="244"/>
        <end position="459"/>
    </location>
</feature>
<evidence type="ECO:0000256" key="8">
    <source>
        <dbReference type="ARBA" id="ARBA00022989"/>
    </source>
</evidence>
<evidence type="ECO:0000313" key="13">
    <source>
        <dbReference type="Proteomes" id="UP001139353"/>
    </source>
</evidence>
<dbReference type="PANTHER" id="PTHR45436">
    <property type="entry name" value="SENSOR HISTIDINE KINASE YKOH"/>
    <property type="match status" value="1"/>
</dbReference>
<keyword evidence="8 10" id="KW-1133">Transmembrane helix</keyword>
<keyword evidence="4" id="KW-0597">Phosphoprotein</keyword>
<comment type="caution">
    <text evidence="12">The sequence shown here is derived from an EMBL/GenBank/DDBJ whole genome shotgun (WGS) entry which is preliminary data.</text>
</comment>
<dbReference type="PANTHER" id="PTHR45436:SF1">
    <property type="entry name" value="SENSOR PROTEIN QSEC"/>
    <property type="match status" value="1"/>
</dbReference>
<evidence type="ECO:0000256" key="10">
    <source>
        <dbReference type="SAM" id="Phobius"/>
    </source>
</evidence>
<dbReference type="InterPro" id="IPR050428">
    <property type="entry name" value="TCS_sensor_his_kinase"/>
</dbReference>
<dbReference type="Pfam" id="PF08521">
    <property type="entry name" value="2CSK_N"/>
    <property type="match status" value="1"/>
</dbReference>